<dbReference type="PaxDb" id="4565-Traes_5BL_F7C615043.1"/>
<dbReference type="Gramene" id="TraesCAD_scaffold_095529_01G000100.1">
    <property type="protein sequence ID" value="TraesCAD_scaffold_095529_01G000100.1"/>
    <property type="gene ID" value="TraesCAD_scaffold_095529_01G000100"/>
</dbReference>
<dbReference type="PANTHER" id="PTHR34465">
    <property type="entry name" value="CARBOXYL-TERMINAL HYDROLASE-LIKE PROTEIN, PUTATIVE (DUF627 AND DUF629)-RELATED"/>
    <property type="match status" value="1"/>
</dbReference>
<reference evidence="1" key="1">
    <citation type="submission" date="2018-08" db="EMBL/GenBank/DDBJ databases">
        <authorList>
            <person name="Rossello M."/>
        </authorList>
    </citation>
    <scope>NUCLEOTIDE SEQUENCE [LARGE SCALE GENOMIC DNA]</scope>
    <source>
        <strain evidence="1">cv. Chinese Spring</strain>
    </source>
</reference>
<proteinExistence type="predicted"/>
<evidence type="ECO:0000313" key="1">
    <source>
        <dbReference type="EnsemblPlants" id="TraesCS5A02G132200.1"/>
    </source>
</evidence>
<sequence>MCSKHRDELWGNLQSVIDPEYCENASQGDHLVDDITFSHQPDTFLLPRVHNMFESLLLSPSVGIQAEPFAEMRQRKCREGSEILEIIREKLMMLPQDTLSTEFQERCSGIEELWLKFLEVTVVDYREIILPLARSYQWIELKKQIPFYLNHPGSRRIGFADANIDIICGKIPAAQ</sequence>
<dbReference type="Gramene" id="TraesCS5A02G132200.1">
    <property type="protein sequence ID" value="TraesCS5A02G132200.1"/>
    <property type="gene ID" value="TraesCS5A02G132200"/>
</dbReference>
<dbReference type="Proteomes" id="UP000019116">
    <property type="component" value="Chromosome 5A"/>
</dbReference>
<reference evidence="1" key="2">
    <citation type="submission" date="2018-10" db="UniProtKB">
        <authorList>
            <consortium name="EnsemblPlants"/>
        </authorList>
    </citation>
    <scope>IDENTIFICATION</scope>
</reference>
<dbReference type="AlphaFoldDB" id="A0A3B6KD47"/>
<dbReference type="Gramene" id="TraesWEE_scaffold_097914_01G000100.1">
    <property type="protein sequence ID" value="TraesWEE_scaffold_097914_01G000100.1"/>
    <property type="gene ID" value="TraesWEE_scaffold_097914_01G000100"/>
</dbReference>
<accession>A0A3B6KD47</accession>
<dbReference type="STRING" id="4565.A0A3B6KD47"/>
<protein>
    <submittedName>
        <fullName evidence="1">Uncharacterized protein</fullName>
    </submittedName>
</protein>
<dbReference type="EnsemblPlants" id="TraesCS5A02G132200.1">
    <property type="protein sequence ID" value="TraesCS5A02G132200.1"/>
    <property type="gene ID" value="TraesCS5A02G132200"/>
</dbReference>
<keyword evidence="2" id="KW-1185">Reference proteome</keyword>
<evidence type="ECO:0000313" key="2">
    <source>
        <dbReference type="Proteomes" id="UP000019116"/>
    </source>
</evidence>
<dbReference type="Gramene" id="TraesROB_scaffold_029780_01G000100.1">
    <property type="protein sequence ID" value="TraesROB_scaffold_029780_01G000100.1"/>
    <property type="gene ID" value="TraesROB_scaffold_029780_01G000100"/>
</dbReference>
<name>A0A3B6KD47_WHEAT</name>
<dbReference type="PANTHER" id="PTHR34465:SF6">
    <property type="entry name" value="OS11G0599000 PROTEIN"/>
    <property type="match status" value="1"/>
</dbReference>
<dbReference type="Gramene" id="TraesCS5A03G0373300.1">
    <property type="protein sequence ID" value="TraesCS5A03G0373300.1.CDS"/>
    <property type="gene ID" value="TraesCS5A03G0373300"/>
</dbReference>
<dbReference type="Gramene" id="TraesCLE_scaffold_049846_01G000100.1">
    <property type="protein sequence ID" value="TraesCLE_scaffold_049846_01G000100.1"/>
    <property type="gene ID" value="TraesCLE_scaffold_049846_01G000100"/>
</dbReference>
<dbReference type="OrthoDB" id="687976at2759"/>
<dbReference type="Gramene" id="TraesRN5A0100382400.1">
    <property type="protein sequence ID" value="TraesRN5A0100382400.1"/>
    <property type="gene ID" value="TraesRN5A0100382400"/>
</dbReference>
<organism evidence="1">
    <name type="scientific">Triticum aestivum</name>
    <name type="common">Wheat</name>
    <dbReference type="NCBI Taxonomy" id="4565"/>
    <lineage>
        <taxon>Eukaryota</taxon>
        <taxon>Viridiplantae</taxon>
        <taxon>Streptophyta</taxon>
        <taxon>Embryophyta</taxon>
        <taxon>Tracheophyta</taxon>
        <taxon>Spermatophyta</taxon>
        <taxon>Magnoliopsida</taxon>
        <taxon>Liliopsida</taxon>
        <taxon>Poales</taxon>
        <taxon>Poaceae</taxon>
        <taxon>BOP clade</taxon>
        <taxon>Pooideae</taxon>
        <taxon>Triticodae</taxon>
        <taxon>Triticeae</taxon>
        <taxon>Triticinae</taxon>
        <taxon>Triticum</taxon>
    </lineage>
</organism>